<dbReference type="GO" id="GO:0004713">
    <property type="term" value="F:protein tyrosine kinase activity"/>
    <property type="evidence" value="ECO:0007669"/>
    <property type="project" value="TreeGrafter"/>
</dbReference>
<dbReference type="InterPro" id="IPR041492">
    <property type="entry name" value="HAD_2"/>
</dbReference>
<dbReference type="Gene3D" id="3.40.50.1000">
    <property type="entry name" value="HAD superfamily/HAD-like"/>
    <property type="match status" value="1"/>
</dbReference>
<dbReference type="RefSeq" id="WP_028481899.1">
    <property type="nucleotide sequence ID" value="NZ_LVVZ01000032.1"/>
</dbReference>
<name>A0A1U7JDJ2_9HYPH</name>
<dbReference type="PANTHER" id="PTHR43434:SF20">
    <property type="entry name" value="5'-NUCLEOTIDASE"/>
    <property type="match status" value="1"/>
</dbReference>
<dbReference type="InterPro" id="IPR050155">
    <property type="entry name" value="HAD-like_hydrolase_sf"/>
</dbReference>
<dbReference type="EMBL" id="LVVZ01000032">
    <property type="protein sequence ID" value="OKL42809.1"/>
    <property type="molecule type" value="Genomic_DNA"/>
</dbReference>
<gene>
    <name evidence="1" type="ORF">A3843_16690</name>
</gene>
<dbReference type="GO" id="GO:0005829">
    <property type="term" value="C:cytosol"/>
    <property type="evidence" value="ECO:0007669"/>
    <property type="project" value="TreeGrafter"/>
</dbReference>
<dbReference type="Gene3D" id="1.10.150.240">
    <property type="entry name" value="Putative phosphatase, domain 2"/>
    <property type="match status" value="1"/>
</dbReference>
<keyword evidence="2" id="KW-1185">Reference proteome</keyword>
<protein>
    <submittedName>
        <fullName evidence="1">HAD family hydrolase</fullName>
    </submittedName>
</protein>
<dbReference type="InterPro" id="IPR036412">
    <property type="entry name" value="HAD-like_sf"/>
</dbReference>
<dbReference type="PANTHER" id="PTHR43434">
    <property type="entry name" value="PHOSPHOGLYCOLATE PHOSPHATASE"/>
    <property type="match status" value="1"/>
</dbReference>
<keyword evidence="1" id="KW-0378">Hydrolase</keyword>
<evidence type="ECO:0000313" key="1">
    <source>
        <dbReference type="EMBL" id="OKL42809.1"/>
    </source>
</evidence>
<proteinExistence type="predicted"/>
<dbReference type="GO" id="GO:0016787">
    <property type="term" value="F:hydrolase activity"/>
    <property type="evidence" value="ECO:0007669"/>
    <property type="project" value="UniProtKB-KW"/>
</dbReference>
<dbReference type="AlphaFoldDB" id="A0A1U7JDJ2"/>
<reference evidence="1 2" key="1">
    <citation type="submission" date="2016-03" db="EMBL/GenBank/DDBJ databases">
        <title>Genome sequence of Nesiotobacter sp. nov., a moderately halophilic alphaproteobacterium isolated from the Yellow Sea, China.</title>
        <authorList>
            <person name="Zhang G."/>
            <person name="Zhang R."/>
        </authorList>
    </citation>
    <scope>NUCLEOTIDE SEQUENCE [LARGE SCALE GENOMIC DNA]</scope>
    <source>
        <strain evidence="1 2">WB1-6</strain>
    </source>
</reference>
<dbReference type="InterPro" id="IPR023214">
    <property type="entry name" value="HAD_sf"/>
</dbReference>
<sequence length="220" mass="24114">MHTYLFDLDGTLTEPFVGITKSIQYALEGLGYDVPAADDLRFAIGPPLEDSFSLLMKTQDPALLAEAVRLYRERYRVEGLYENYLYDGIPAVLEQLKNTGAQLFVCTSKLRPVAEIVIEHFGLSGFFSKVYGAEADGTFNNKVDLLAHLVKQEGLRVSDVVMIGDRMYDMNAARQNGATGVGVLWGHGSQEELIAHGALAVVQTPDELAAKLAELMQEAA</sequence>
<dbReference type="SUPFAM" id="SSF56784">
    <property type="entry name" value="HAD-like"/>
    <property type="match status" value="1"/>
</dbReference>
<evidence type="ECO:0000313" key="2">
    <source>
        <dbReference type="Proteomes" id="UP000185783"/>
    </source>
</evidence>
<comment type="caution">
    <text evidence="1">The sequence shown here is derived from an EMBL/GenBank/DDBJ whole genome shotgun (WGS) entry which is preliminary data.</text>
</comment>
<dbReference type="Proteomes" id="UP000185783">
    <property type="component" value="Unassembled WGS sequence"/>
</dbReference>
<accession>A0A1U7JDJ2</accession>
<dbReference type="STRING" id="197461.A3843_16690"/>
<dbReference type="Pfam" id="PF13419">
    <property type="entry name" value="HAD_2"/>
    <property type="match status" value="1"/>
</dbReference>
<dbReference type="InterPro" id="IPR023198">
    <property type="entry name" value="PGP-like_dom2"/>
</dbReference>
<organism evidence="1 2">
    <name type="scientific">Pseudovibrio exalbescens</name>
    <dbReference type="NCBI Taxonomy" id="197461"/>
    <lineage>
        <taxon>Bacteria</taxon>
        <taxon>Pseudomonadati</taxon>
        <taxon>Pseudomonadota</taxon>
        <taxon>Alphaproteobacteria</taxon>
        <taxon>Hyphomicrobiales</taxon>
        <taxon>Stappiaceae</taxon>
        <taxon>Pseudovibrio</taxon>
    </lineage>
</organism>
<dbReference type="OrthoDB" id="9793014at2"/>